<protein>
    <submittedName>
        <fullName evidence="1">(northern house mosquito) hypothetical protein</fullName>
    </submittedName>
</protein>
<name>A0A8D8C7H5_CULPI</name>
<accession>A0A8D8C7H5</accession>
<proteinExistence type="predicted"/>
<dbReference type="AlphaFoldDB" id="A0A8D8C7H5"/>
<sequence>MRLIFQAVRVHVCSSGKCHSIPPLIAACCASASTPLYNGLFLLCTRFFSELSKFRCRSHTYRCRGALPRTHLQRPDRRRLLYKTHREAIKSSTKETNTIFFFSFFRRAYSVLLPCLQHVTSLHWFPLVPLGHNFDTQRR</sequence>
<evidence type="ECO:0000313" key="1">
    <source>
        <dbReference type="EMBL" id="CAG6486007.1"/>
    </source>
</evidence>
<organism evidence="1">
    <name type="scientific">Culex pipiens</name>
    <name type="common">House mosquito</name>
    <dbReference type="NCBI Taxonomy" id="7175"/>
    <lineage>
        <taxon>Eukaryota</taxon>
        <taxon>Metazoa</taxon>
        <taxon>Ecdysozoa</taxon>
        <taxon>Arthropoda</taxon>
        <taxon>Hexapoda</taxon>
        <taxon>Insecta</taxon>
        <taxon>Pterygota</taxon>
        <taxon>Neoptera</taxon>
        <taxon>Endopterygota</taxon>
        <taxon>Diptera</taxon>
        <taxon>Nematocera</taxon>
        <taxon>Culicoidea</taxon>
        <taxon>Culicidae</taxon>
        <taxon>Culicinae</taxon>
        <taxon>Culicini</taxon>
        <taxon>Culex</taxon>
        <taxon>Culex</taxon>
    </lineage>
</organism>
<dbReference type="PROSITE" id="PS51257">
    <property type="entry name" value="PROKAR_LIPOPROTEIN"/>
    <property type="match status" value="1"/>
</dbReference>
<dbReference type="EMBL" id="HBUE01102329">
    <property type="protein sequence ID" value="CAG6486007.1"/>
    <property type="molecule type" value="Transcribed_RNA"/>
</dbReference>
<reference evidence="1" key="1">
    <citation type="submission" date="2021-05" db="EMBL/GenBank/DDBJ databases">
        <authorList>
            <person name="Alioto T."/>
            <person name="Alioto T."/>
            <person name="Gomez Garrido J."/>
        </authorList>
    </citation>
    <scope>NUCLEOTIDE SEQUENCE</scope>
</reference>